<comment type="caution">
    <text evidence="1">The sequence shown here is derived from an EMBL/GenBank/DDBJ whole genome shotgun (WGS) entry which is preliminary data.</text>
</comment>
<dbReference type="Proteomes" id="UP001142489">
    <property type="component" value="Unassembled WGS sequence"/>
</dbReference>
<protein>
    <submittedName>
        <fullName evidence="1">Uncharacterized protein</fullName>
    </submittedName>
</protein>
<proteinExistence type="predicted"/>
<evidence type="ECO:0000313" key="1">
    <source>
        <dbReference type="EMBL" id="KAJ7304955.1"/>
    </source>
</evidence>
<gene>
    <name evidence="1" type="ORF">JRQ81_010658</name>
</gene>
<organism evidence="1 2">
    <name type="scientific">Phrynocephalus forsythii</name>
    <dbReference type="NCBI Taxonomy" id="171643"/>
    <lineage>
        <taxon>Eukaryota</taxon>
        <taxon>Metazoa</taxon>
        <taxon>Chordata</taxon>
        <taxon>Craniata</taxon>
        <taxon>Vertebrata</taxon>
        <taxon>Euteleostomi</taxon>
        <taxon>Lepidosauria</taxon>
        <taxon>Squamata</taxon>
        <taxon>Bifurcata</taxon>
        <taxon>Unidentata</taxon>
        <taxon>Episquamata</taxon>
        <taxon>Toxicofera</taxon>
        <taxon>Iguania</taxon>
        <taxon>Acrodonta</taxon>
        <taxon>Agamidae</taxon>
        <taxon>Agaminae</taxon>
        <taxon>Phrynocephalus</taxon>
    </lineage>
</organism>
<sequence length="101" mass="11888">MKSSLFREPLTFLRPVLLTPDTEVNAIKTNKMLNMQHTKRKKNHPKNATFEEHATSMETINVWQELLNHLTHSFRNVTLNLNKTKNTCIRGRGQPNPRKYF</sequence>
<keyword evidence="2" id="KW-1185">Reference proteome</keyword>
<evidence type="ECO:0000313" key="2">
    <source>
        <dbReference type="Proteomes" id="UP001142489"/>
    </source>
</evidence>
<dbReference type="AlphaFoldDB" id="A0A9Q1AQS8"/>
<reference evidence="1" key="1">
    <citation type="journal article" date="2023" name="DNA Res.">
        <title>Chromosome-level genome assembly of Phrynocephalus forsythii using third-generation DNA sequencing and Hi-C analysis.</title>
        <authorList>
            <person name="Qi Y."/>
            <person name="Zhao W."/>
            <person name="Zhao Y."/>
            <person name="Niu C."/>
            <person name="Cao S."/>
            <person name="Zhang Y."/>
        </authorList>
    </citation>
    <scope>NUCLEOTIDE SEQUENCE</scope>
    <source>
        <tissue evidence="1">Muscle</tissue>
    </source>
</reference>
<name>A0A9Q1AQS8_9SAUR</name>
<accession>A0A9Q1AQS8</accession>
<dbReference type="EMBL" id="JAPFRF010000022">
    <property type="protein sequence ID" value="KAJ7304955.1"/>
    <property type="molecule type" value="Genomic_DNA"/>
</dbReference>